<keyword evidence="2" id="KW-0812">Transmembrane</keyword>
<keyword evidence="2" id="KW-0472">Membrane</keyword>
<feature type="transmembrane region" description="Helical" evidence="2">
    <location>
        <begin position="6"/>
        <end position="25"/>
    </location>
</feature>
<evidence type="ECO:0000256" key="1">
    <source>
        <dbReference type="SAM" id="MobiDB-lite"/>
    </source>
</evidence>
<feature type="region of interest" description="Disordered" evidence="1">
    <location>
        <begin position="145"/>
        <end position="207"/>
    </location>
</feature>
<dbReference type="GeneTree" id="ENSGT00440000033985"/>
<evidence type="ECO:0000313" key="3">
    <source>
        <dbReference type="Ensembl" id="ENSCINP00000018430.3"/>
    </source>
</evidence>
<feature type="compositionally biased region" description="Basic and acidic residues" evidence="1">
    <location>
        <begin position="177"/>
        <end position="190"/>
    </location>
</feature>
<protein>
    <submittedName>
        <fullName evidence="3">Uncharacterized LOC100176714</fullName>
    </submittedName>
</protein>
<dbReference type="PANTHER" id="PTHR47148:SF1">
    <property type="entry name" value="CYTOCHROME C OXIDASE ASSEMBLY FACTOR 1 HOMOLOG"/>
    <property type="match status" value="1"/>
</dbReference>
<dbReference type="HOGENOM" id="CLU_1325982_0_0_1"/>
<evidence type="ECO:0000313" key="4">
    <source>
        <dbReference type="Proteomes" id="UP000008144"/>
    </source>
</evidence>
<proteinExistence type="predicted"/>
<accession>F6QEL1</accession>
<dbReference type="InterPro" id="IPR014807">
    <property type="entry name" value="Coa1"/>
</dbReference>
<dbReference type="Proteomes" id="UP000008144">
    <property type="component" value="Unassembled WGS sequence"/>
</dbReference>
<accession>A0A1W2WD82</accession>
<dbReference type="PANTHER" id="PTHR47148">
    <property type="entry name" value="CYTOCHROME C OXIDASE ASSEMBLY FACTOR 1 HOMOLOG"/>
    <property type="match status" value="1"/>
</dbReference>
<reference evidence="3" key="2">
    <citation type="submission" date="2025-08" db="UniProtKB">
        <authorList>
            <consortium name="Ensembl"/>
        </authorList>
    </citation>
    <scope>IDENTIFICATION</scope>
</reference>
<evidence type="ECO:0000256" key="2">
    <source>
        <dbReference type="SAM" id="Phobius"/>
    </source>
</evidence>
<keyword evidence="4" id="KW-1185">Reference proteome</keyword>
<gene>
    <name evidence="3" type="primary">LOC100176714</name>
</gene>
<reference evidence="4" key="1">
    <citation type="journal article" date="2002" name="Science">
        <title>The draft genome of Ciona intestinalis: insights into chordate and vertebrate origins.</title>
        <authorList>
            <person name="Dehal P."/>
            <person name="Satou Y."/>
            <person name="Campbell R.K."/>
            <person name="Chapman J."/>
            <person name="Degnan B."/>
            <person name="De Tomaso A."/>
            <person name="Davidson B."/>
            <person name="Di Gregorio A."/>
            <person name="Gelpke M."/>
            <person name="Goodstein D.M."/>
            <person name="Harafuji N."/>
            <person name="Hastings K.E."/>
            <person name="Ho I."/>
            <person name="Hotta K."/>
            <person name="Huang W."/>
            <person name="Kawashima T."/>
            <person name="Lemaire P."/>
            <person name="Martinez D."/>
            <person name="Meinertzhagen I.A."/>
            <person name="Necula S."/>
            <person name="Nonaka M."/>
            <person name="Putnam N."/>
            <person name="Rash S."/>
            <person name="Saiga H."/>
            <person name="Satake M."/>
            <person name="Terry A."/>
            <person name="Yamada L."/>
            <person name="Wang H.G."/>
            <person name="Awazu S."/>
            <person name="Azumi K."/>
            <person name="Boore J."/>
            <person name="Branno M."/>
            <person name="Chin-Bow S."/>
            <person name="DeSantis R."/>
            <person name="Doyle S."/>
            <person name="Francino P."/>
            <person name="Keys D.N."/>
            <person name="Haga S."/>
            <person name="Hayashi H."/>
            <person name="Hino K."/>
            <person name="Imai K.S."/>
            <person name="Inaba K."/>
            <person name="Kano S."/>
            <person name="Kobayashi K."/>
            <person name="Kobayashi M."/>
            <person name="Lee B.I."/>
            <person name="Makabe K.W."/>
            <person name="Manohar C."/>
            <person name="Matassi G."/>
            <person name="Medina M."/>
            <person name="Mochizuki Y."/>
            <person name="Mount S."/>
            <person name="Morishita T."/>
            <person name="Miura S."/>
            <person name="Nakayama A."/>
            <person name="Nishizaka S."/>
            <person name="Nomoto H."/>
            <person name="Ohta F."/>
            <person name="Oishi K."/>
            <person name="Rigoutsos I."/>
            <person name="Sano M."/>
            <person name="Sasaki A."/>
            <person name="Sasakura Y."/>
            <person name="Shoguchi E."/>
            <person name="Shin-i T."/>
            <person name="Spagnuolo A."/>
            <person name="Stainier D."/>
            <person name="Suzuki M.M."/>
            <person name="Tassy O."/>
            <person name="Takatori N."/>
            <person name="Tokuoka M."/>
            <person name="Yagi K."/>
            <person name="Yoshizaki F."/>
            <person name="Wada S."/>
            <person name="Zhang C."/>
            <person name="Hyatt P.D."/>
            <person name="Larimer F."/>
            <person name="Detter C."/>
            <person name="Doggett N."/>
            <person name="Glavina T."/>
            <person name="Hawkins T."/>
            <person name="Richardson P."/>
            <person name="Lucas S."/>
            <person name="Kohara Y."/>
            <person name="Levine M."/>
            <person name="Satoh N."/>
            <person name="Rokhsar D.S."/>
        </authorList>
    </citation>
    <scope>NUCLEOTIDE SEQUENCE [LARGE SCALE GENOMIC DNA]</scope>
</reference>
<dbReference type="AlphaFoldDB" id="F6QEL1"/>
<dbReference type="Pfam" id="PF08695">
    <property type="entry name" value="Coa1"/>
    <property type="match status" value="1"/>
</dbReference>
<sequence>MATNRYLPLALGVAVVGTVGVNIGHRVLQSTHKGRPYCTLPMEALDSNHRGTQLLGGKPFKMKHINLGEAILNTKMAKLSIPVKGNTRVGFIHTMSTRSGVDDEWLMKYAVMTVKHGNHKWNVWLHPVVGGDELLPEDVALKLRENQQTTEENQQKAEVQQTKTIDKKPIENQAKTELSDKKLKSHHQNEQVESSLIDLKQKLVEKS</sequence>
<dbReference type="Ensembl" id="ENSCINT00000018430.3">
    <property type="protein sequence ID" value="ENSCINP00000018430.3"/>
    <property type="gene ID" value="ENSCING00000009079.3"/>
</dbReference>
<name>F6QEL1_CIOIN</name>
<keyword evidence="2" id="KW-1133">Transmembrane helix</keyword>
<dbReference type="InParanoid" id="F6QEL1"/>
<organism evidence="3 4">
    <name type="scientific">Ciona intestinalis</name>
    <name type="common">Transparent sea squirt</name>
    <name type="synonym">Ascidia intestinalis</name>
    <dbReference type="NCBI Taxonomy" id="7719"/>
    <lineage>
        <taxon>Eukaryota</taxon>
        <taxon>Metazoa</taxon>
        <taxon>Chordata</taxon>
        <taxon>Tunicata</taxon>
        <taxon>Ascidiacea</taxon>
        <taxon>Phlebobranchia</taxon>
        <taxon>Cionidae</taxon>
        <taxon>Ciona</taxon>
    </lineage>
</organism>
<reference evidence="3" key="3">
    <citation type="submission" date="2025-09" db="UniProtKB">
        <authorList>
            <consortium name="Ensembl"/>
        </authorList>
    </citation>
    <scope>IDENTIFICATION</scope>
</reference>